<evidence type="ECO:0000256" key="4">
    <source>
        <dbReference type="ARBA" id="ARBA00022729"/>
    </source>
</evidence>
<dbReference type="GO" id="GO:0015144">
    <property type="term" value="F:carbohydrate transmembrane transporter activity"/>
    <property type="evidence" value="ECO:0007669"/>
    <property type="project" value="InterPro"/>
</dbReference>
<keyword evidence="2" id="KW-0813">Transport</keyword>
<gene>
    <name evidence="6" type="ORF">C450_19431</name>
</gene>
<dbReference type="RefSeq" id="WP_005046349.1">
    <property type="nucleotide sequence ID" value="NZ_AOME01000088.1"/>
</dbReference>
<organism evidence="6 7">
    <name type="scientific">Halococcus salifodinae DSM 8989</name>
    <dbReference type="NCBI Taxonomy" id="1227456"/>
    <lineage>
        <taxon>Archaea</taxon>
        <taxon>Methanobacteriati</taxon>
        <taxon>Methanobacteriota</taxon>
        <taxon>Stenosarchaea group</taxon>
        <taxon>Halobacteria</taxon>
        <taxon>Halobacteriales</taxon>
        <taxon>Halococcaceae</taxon>
        <taxon>Halococcus</taxon>
    </lineage>
</organism>
<keyword evidence="4" id="KW-0732">Signal</keyword>
<dbReference type="GO" id="GO:1901982">
    <property type="term" value="F:maltose binding"/>
    <property type="evidence" value="ECO:0007669"/>
    <property type="project" value="TreeGrafter"/>
</dbReference>
<dbReference type="GO" id="GO:0055052">
    <property type="term" value="C:ATP-binding cassette (ABC) transporter complex, substrate-binding subunit-containing"/>
    <property type="evidence" value="ECO:0007669"/>
    <property type="project" value="TreeGrafter"/>
</dbReference>
<evidence type="ECO:0000256" key="1">
    <source>
        <dbReference type="ARBA" id="ARBA00008520"/>
    </source>
</evidence>
<dbReference type="Pfam" id="PF13416">
    <property type="entry name" value="SBP_bac_8"/>
    <property type="match status" value="1"/>
</dbReference>
<dbReference type="AlphaFoldDB" id="M0MW07"/>
<dbReference type="Proteomes" id="UP000011625">
    <property type="component" value="Unassembled WGS sequence"/>
</dbReference>
<keyword evidence="7" id="KW-1185">Reference proteome</keyword>
<evidence type="ECO:0000313" key="7">
    <source>
        <dbReference type="Proteomes" id="UP000011625"/>
    </source>
</evidence>
<dbReference type="STRING" id="1227456.C450_19431"/>
<dbReference type="EMBL" id="AOME01000088">
    <property type="protein sequence ID" value="EMA48615.1"/>
    <property type="molecule type" value="Genomic_DNA"/>
</dbReference>
<dbReference type="PANTHER" id="PTHR30061:SF50">
    <property type="entry name" value="MALTOSE_MALTODEXTRIN-BINDING PERIPLASMIC PROTEIN"/>
    <property type="match status" value="1"/>
</dbReference>
<evidence type="ECO:0000313" key="6">
    <source>
        <dbReference type="EMBL" id="EMA48615.1"/>
    </source>
</evidence>
<dbReference type="Gene3D" id="3.40.190.10">
    <property type="entry name" value="Periplasmic binding protein-like II"/>
    <property type="match status" value="2"/>
</dbReference>
<dbReference type="PANTHER" id="PTHR30061">
    <property type="entry name" value="MALTOSE-BINDING PERIPLASMIC PROTEIN"/>
    <property type="match status" value="1"/>
</dbReference>
<evidence type="ECO:0000256" key="2">
    <source>
        <dbReference type="ARBA" id="ARBA00022448"/>
    </source>
</evidence>
<proteinExistence type="inferred from homology"/>
<accession>M0MW07</accession>
<feature type="compositionally biased region" description="Gly residues" evidence="5">
    <location>
        <begin position="34"/>
        <end position="46"/>
    </location>
</feature>
<evidence type="ECO:0000256" key="3">
    <source>
        <dbReference type="ARBA" id="ARBA00022597"/>
    </source>
</evidence>
<comment type="caution">
    <text evidence="6">The sequence shown here is derived from an EMBL/GenBank/DDBJ whole genome shotgun (WGS) entry which is preliminary data.</text>
</comment>
<dbReference type="InterPro" id="IPR006060">
    <property type="entry name" value="Maltose/Cyclodextrin-bd"/>
</dbReference>
<feature type="region of interest" description="Disordered" evidence="5">
    <location>
        <begin position="28"/>
        <end position="76"/>
    </location>
</feature>
<dbReference type="PATRIC" id="fig|1227456.3.peg.3941"/>
<keyword evidence="3" id="KW-0762">Sugar transport</keyword>
<dbReference type="GO" id="GO:0042956">
    <property type="term" value="P:maltodextrin transmembrane transport"/>
    <property type="evidence" value="ECO:0007669"/>
    <property type="project" value="TreeGrafter"/>
</dbReference>
<protein>
    <submittedName>
        <fullName evidence="6">Maltose ABC transporter maltose-binding protein</fullName>
    </submittedName>
</protein>
<sequence length="441" mass="47054">MTTNRRTLLKHIGGTSALIAVAGCISAQQQGSSDGSGSGDSQGGSNGSSAGDTNGSGGGTAGNESGSTGPAGSARAWYSLPEPEIPARKSAIEAFNSQSEHSIEGADISDMQKKTTSAIPAGQGAKTFEWAHDWVGDYFQRGFVVDQNDDLGVTLDSFTSAAAEAIQFEGNVVGLPHAAETVTLMYNTDMVDKAPKTVSDMVSMMKEHHDPSNGTYGLSYPFDPYYTSAWLQAFGGYYFDPDKEQMLGVNTKETVRGLEFALENFKPYMPNDPKYEPQAAAFAAGNAAFAINGPWYLATLNEKGVNYKVTSLPSPDGGTVKPYTGITMWYFTKGMEESGADTAAARSFIEWYVTNEEHLLKLAKDQGVIPVLSSLVGSDELPSEVQTFSQTVERGVPMPTHPKMNKVWPGMETALISAFNGDATAKAALDQAAKTIRSNWE</sequence>
<name>M0MW07_9EURY</name>
<dbReference type="PRINTS" id="PR00181">
    <property type="entry name" value="MALTOSEBP"/>
</dbReference>
<reference evidence="6 7" key="1">
    <citation type="journal article" date="2014" name="PLoS Genet.">
        <title>Phylogenetically driven sequencing of extremely halophilic archaea reveals strategies for static and dynamic osmo-response.</title>
        <authorList>
            <person name="Becker E.A."/>
            <person name="Seitzer P.M."/>
            <person name="Tritt A."/>
            <person name="Larsen D."/>
            <person name="Krusor M."/>
            <person name="Yao A.I."/>
            <person name="Wu D."/>
            <person name="Madern D."/>
            <person name="Eisen J.A."/>
            <person name="Darling A.E."/>
            <person name="Facciotti M.T."/>
        </authorList>
    </citation>
    <scope>NUCLEOTIDE SEQUENCE [LARGE SCALE GENOMIC DNA]</scope>
    <source>
        <strain evidence="6 7">DSM 8989</strain>
    </source>
</reference>
<comment type="similarity">
    <text evidence="1">Belongs to the bacterial solute-binding protein 1 family.</text>
</comment>
<dbReference type="SUPFAM" id="SSF53850">
    <property type="entry name" value="Periplasmic binding protein-like II"/>
    <property type="match status" value="1"/>
</dbReference>
<dbReference type="GO" id="GO:0015768">
    <property type="term" value="P:maltose transport"/>
    <property type="evidence" value="ECO:0007669"/>
    <property type="project" value="TreeGrafter"/>
</dbReference>
<dbReference type="OrthoDB" id="42146at2157"/>
<dbReference type="PROSITE" id="PS51257">
    <property type="entry name" value="PROKAR_LIPOPROTEIN"/>
    <property type="match status" value="1"/>
</dbReference>
<evidence type="ECO:0000256" key="5">
    <source>
        <dbReference type="SAM" id="MobiDB-lite"/>
    </source>
</evidence>
<dbReference type="InterPro" id="IPR006059">
    <property type="entry name" value="SBP"/>
</dbReference>